<feature type="compositionally biased region" description="Basic and acidic residues" evidence="1">
    <location>
        <begin position="159"/>
        <end position="209"/>
    </location>
</feature>
<comment type="caution">
    <text evidence="2">The sequence shown here is derived from an EMBL/GenBank/DDBJ whole genome shotgun (WGS) entry which is preliminary data.</text>
</comment>
<name>A0AAV5UB28_9BILA</name>
<proteinExistence type="predicted"/>
<reference evidence="2" key="1">
    <citation type="submission" date="2023-10" db="EMBL/GenBank/DDBJ databases">
        <title>Genome assembly of Pristionchus species.</title>
        <authorList>
            <person name="Yoshida K."/>
            <person name="Sommer R.J."/>
        </authorList>
    </citation>
    <scope>NUCLEOTIDE SEQUENCE</scope>
    <source>
        <strain evidence="2">RS0144</strain>
    </source>
</reference>
<organism evidence="2 3">
    <name type="scientific">Pristionchus entomophagus</name>
    <dbReference type="NCBI Taxonomy" id="358040"/>
    <lineage>
        <taxon>Eukaryota</taxon>
        <taxon>Metazoa</taxon>
        <taxon>Ecdysozoa</taxon>
        <taxon>Nematoda</taxon>
        <taxon>Chromadorea</taxon>
        <taxon>Rhabditida</taxon>
        <taxon>Rhabditina</taxon>
        <taxon>Diplogasteromorpha</taxon>
        <taxon>Diplogasteroidea</taxon>
        <taxon>Neodiplogasteridae</taxon>
        <taxon>Pristionchus</taxon>
    </lineage>
</organism>
<sequence length="283" mass="32055">AGGGGPERITCTIEGSGVRRSVFNRVSGGRFESGGGRFDANRSFEGGNRGGGGGGFDGNRSFNGRERRVDVAHLMRRSFPDRRLLPDRTQGDNEDGFGRHRGDDDKTEKPVMKLVDPQEVPRSNRFFTHDDRGGDSQEWRGRDMYDPRKDTSRYTVGSRYDRGGRFDRDRRDYGNRDFGNRDFGNRDFGSRRFDRSDDRDRRSGGDRGGWDGFSRQNVNGYSGSRFGPCNSGADGVWVHDKYLDLMIEDEDNEFQKKEDGGKEEEDDDAVLVVDTIKTERTVE</sequence>
<evidence type="ECO:0000313" key="2">
    <source>
        <dbReference type="EMBL" id="GMT03339.1"/>
    </source>
</evidence>
<dbReference type="AlphaFoldDB" id="A0AAV5UB28"/>
<gene>
    <name evidence="2" type="ORF">PENTCL1PPCAC_25513</name>
</gene>
<feature type="compositionally biased region" description="Gly residues" evidence="1">
    <location>
        <begin position="47"/>
        <end position="57"/>
    </location>
</feature>
<dbReference type="Proteomes" id="UP001432027">
    <property type="component" value="Unassembled WGS sequence"/>
</dbReference>
<feature type="region of interest" description="Disordered" evidence="1">
    <location>
        <begin position="26"/>
        <end position="216"/>
    </location>
</feature>
<accession>A0AAV5UB28</accession>
<feature type="non-terminal residue" evidence="2">
    <location>
        <position position="1"/>
    </location>
</feature>
<feature type="compositionally biased region" description="Basic and acidic residues" evidence="1">
    <location>
        <begin position="63"/>
        <end position="111"/>
    </location>
</feature>
<keyword evidence="3" id="KW-1185">Reference proteome</keyword>
<feature type="non-terminal residue" evidence="2">
    <location>
        <position position="283"/>
    </location>
</feature>
<protein>
    <recommendedName>
        <fullName evidence="4">Btz domain-containing protein</fullName>
    </recommendedName>
</protein>
<dbReference type="EMBL" id="BTSX01000006">
    <property type="protein sequence ID" value="GMT03339.1"/>
    <property type="molecule type" value="Genomic_DNA"/>
</dbReference>
<evidence type="ECO:0000256" key="1">
    <source>
        <dbReference type="SAM" id="MobiDB-lite"/>
    </source>
</evidence>
<feature type="compositionally biased region" description="Basic and acidic residues" evidence="1">
    <location>
        <begin position="127"/>
        <end position="152"/>
    </location>
</feature>
<evidence type="ECO:0000313" key="3">
    <source>
        <dbReference type="Proteomes" id="UP001432027"/>
    </source>
</evidence>
<evidence type="ECO:0008006" key="4">
    <source>
        <dbReference type="Google" id="ProtNLM"/>
    </source>
</evidence>